<evidence type="ECO:0000259" key="4">
    <source>
        <dbReference type="PROSITE" id="PS50937"/>
    </source>
</evidence>
<dbReference type="PRINTS" id="PR00040">
    <property type="entry name" value="HTHMERR"/>
</dbReference>
<proteinExistence type="predicted"/>
<organism evidence="5 6">
    <name type="scientific">Halobacillus dabanensis</name>
    <dbReference type="NCBI Taxonomy" id="240302"/>
    <lineage>
        <taxon>Bacteria</taxon>
        <taxon>Bacillati</taxon>
        <taxon>Bacillota</taxon>
        <taxon>Bacilli</taxon>
        <taxon>Bacillales</taxon>
        <taxon>Bacillaceae</taxon>
        <taxon>Halobacillus</taxon>
    </lineage>
</organism>
<keyword evidence="2" id="KW-0238">DNA-binding</keyword>
<dbReference type="InterPro" id="IPR009061">
    <property type="entry name" value="DNA-bd_dom_put_sf"/>
</dbReference>
<keyword evidence="6" id="KW-1185">Reference proteome</keyword>
<dbReference type="SUPFAM" id="SSF46955">
    <property type="entry name" value="Putative DNA-binding domain"/>
    <property type="match status" value="1"/>
</dbReference>
<evidence type="ECO:0000313" key="5">
    <source>
        <dbReference type="EMBL" id="SFJ75632.1"/>
    </source>
</evidence>
<dbReference type="PANTHER" id="PTHR30204">
    <property type="entry name" value="REDOX-CYCLING DRUG-SENSING TRANSCRIPTIONAL ACTIVATOR SOXR"/>
    <property type="match status" value="1"/>
</dbReference>
<evidence type="ECO:0000256" key="2">
    <source>
        <dbReference type="ARBA" id="ARBA00023125"/>
    </source>
</evidence>
<dbReference type="Gene3D" id="1.10.1660.10">
    <property type="match status" value="1"/>
</dbReference>
<evidence type="ECO:0000313" key="6">
    <source>
        <dbReference type="Proteomes" id="UP000183557"/>
    </source>
</evidence>
<dbReference type="PANTHER" id="PTHR30204:SF94">
    <property type="entry name" value="HEAVY METAL-DEPENDENT TRANSCRIPTIONAL REGULATOR HI_0293-RELATED"/>
    <property type="match status" value="1"/>
</dbReference>
<name>A0A1I3TYB8_HALDA</name>
<keyword evidence="3" id="KW-0804">Transcription</keyword>
<dbReference type="AlphaFoldDB" id="A0A1I3TYB8"/>
<dbReference type="InterPro" id="IPR000551">
    <property type="entry name" value="MerR-type_HTH_dom"/>
</dbReference>
<dbReference type="CDD" id="cd00592">
    <property type="entry name" value="HTH_MerR-like"/>
    <property type="match status" value="1"/>
</dbReference>
<dbReference type="RefSeq" id="WP_075036058.1">
    <property type="nucleotide sequence ID" value="NZ_FOSB01000004.1"/>
</dbReference>
<dbReference type="PROSITE" id="PS50937">
    <property type="entry name" value="HTH_MERR_2"/>
    <property type="match status" value="1"/>
</dbReference>
<dbReference type="Pfam" id="PF13411">
    <property type="entry name" value="MerR_1"/>
    <property type="match status" value="1"/>
</dbReference>
<reference evidence="6" key="1">
    <citation type="submission" date="2016-10" db="EMBL/GenBank/DDBJ databases">
        <authorList>
            <person name="Varghese N."/>
            <person name="Submissions S."/>
        </authorList>
    </citation>
    <scope>NUCLEOTIDE SEQUENCE [LARGE SCALE GENOMIC DNA]</scope>
    <source>
        <strain evidence="6">CGMCC 1.3704</strain>
    </source>
</reference>
<keyword evidence="5" id="KW-0489">Methyltransferase</keyword>
<dbReference type="CDD" id="cd02440">
    <property type="entry name" value="AdoMet_MTases"/>
    <property type="match status" value="1"/>
</dbReference>
<dbReference type="InterPro" id="IPR013216">
    <property type="entry name" value="Methyltransf_11"/>
</dbReference>
<sequence>MRIKEVANRLGTTTRTIRFYEEKGLVKPEKGANDYRNYKEEDVKELKGILALREVGMSTVQIKKFLKGEVDQFSFLDMQRSVLYEEMIQIRDMIGVLDKMMEGDLTGSEDTMELAQKLKEIKQMRKNWKDRWDFDAQAEQYDENIKTTGYGFNVHQQYEEALTRVRDCINPLRHELGLDIGVGTGNLAELFLDRGTQMIGVDQSERMLRVCLNKHPNIDARRGHFLSLPVSDKGVDFVVSSYALHHLTDEEKELALAEMDRVLINGGRLAIADLMFENQATKKSILQQYLDEGNDEAIDAINDEYYADRSRLVSWLIDRDYRVETHQFNRILHLVFASK</sequence>
<gene>
    <name evidence="5" type="ORF">SAMN04487936_10458</name>
</gene>
<accession>A0A1I3TYB8</accession>
<dbReference type="InterPro" id="IPR047057">
    <property type="entry name" value="MerR_fam"/>
</dbReference>
<evidence type="ECO:0000256" key="3">
    <source>
        <dbReference type="ARBA" id="ARBA00023163"/>
    </source>
</evidence>
<dbReference type="OrthoDB" id="465705at2"/>
<dbReference type="Proteomes" id="UP000183557">
    <property type="component" value="Unassembled WGS sequence"/>
</dbReference>
<dbReference type="Pfam" id="PF08241">
    <property type="entry name" value="Methyltransf_11"/>
    <property type="match status" value="1"/>
</dbReference>
<dbReference type="SUPFAM" id="SSF53335">
    <property type="entry name" value="S-adenosyl-L-methionine-dependent methyltransferases"/>
    <property type="match status" value="1"/>
</dbReference>
<dbReference type="GO" id="GO:0008757">
    <property type="term" value="F:S-adenosylmethionine-dependent methyltransferase activity"/>
    <property type="evidence" value="ECO:0007669"/>
    <property type="project" value="InterPro"/>
</dbReference>
<evidence type="ECO:0000256" key="1">
    <source>
        <dbReference type="ARBA" id="ARBA00023015"/>
    </source>
</evidence>
<dbReference type="InterPro" id="IPR029063">
    <property type="entry name" value="SAM-dependent_MTases_sf"/>
</dbReference>
<dbReference type="GO" id="GO:0003677">
    <property type="term" value="F:DNA binding"/>
    <property type="evidence" value="ECO:0007669"/>
    <property type="project" value="UniProtKB-KW"/>
</dbReference>
<feature type="domain" description="HTH merR-type" evidence="4">
    <location>
        <begin position="1"/>
        <end position="68"/>
    </location>
</feature>
<dbReference type="EMBL" id="FOSB01000004">
    <property type="protein sequence ID" value="SFJ75632.1"/>
    <property type="molecule type" value="Genomic_DNA"/>
</dbReference>
<keyword evidence="1" id="KW-0805">Transcription regulation</keyword>
<keyword evidence="5" id="KW-0808">Transferase</keyword>
<dbReference type="SMART" id="SM00422">
    <property type="entry name" value="HTH_MERR"/>
    <property type="match status" value="1"/>
</dbReference>
<dbReference type="GO" id="GO:0032259">
    <property type="term" value="P:methylation"/>
    <property type="evidence" value="ECO:0007669"/>
    <property type="project" value="UniProtKB-KW"/>
</dbReference>
<dbReference type="GO" id="GO:0003700">
    <property type="term" value="F:DNA-binding transcription factor activity"/>
    <property type="evidence" value="ECO:0007669"/>
    <property type="project" value="InterPro"/>
</dbReference>
<dbReference type="Gene3D" id="3.40.50.150">
    <property type="entry name" value="Vaccinia Virus protein VP39"/>
    <property type="match status" value="1"/>
</dbReference>
<protein>
    <submittedName>
        <fullName evidence="5">Putative AdoMet-dependent methyltransferase</fullName>
    </submittedName>
</protein>